<dbReference type="EMBL" id="BOPH01000012">
    <property type="protein sequence ID" value="GIJ65974.1"/>
    <property type="molecule type" value="Genomic_DNA"/>
</dbReference>
<keyword evidence="3 6" id="KW-0812">Transmembrane</keyword>
<proteinExistence type="predicted"/>
<sequence>MFRIVLAALRRHPAQVAAVAVLAALAAGMAAAVPTYLVGAAEVGTSAAVDSAPPSLRQVTVSKEIPAADIGREVRAAEAAVGGSLDRPGLRVVVSAYTTGRLGTGPDASVDRDIAVREGVCERLRITGSCPRGDREVMISHRMAAGLGVDVGSQATYSPNRGTPIRVTVVGRYQGGDPDDPFWAGGGLIRGEPVFATAGTITLLKSTDARVHAEARATPELFSGIEALVDARAVGSRLNRLARDGYDIDTRLDALADRVTINRRVIAAGVPVAGFTLLLLCWFALGLAVRHAGAAWRPDVGLLKLRGVPRGRVTALAVGRSAVPIVAGAVVGVVAAVALRGQVKSALGRAEAQPELVVSDRYVLLGGLGAALLTVFGSLAIAFVAERRMLREPVVDLLRRVPARQGGWRAGVAEILVATLALAAVYQVRSAPDDDPAAAGLTLFVPVLVALAVALTGTRLLVPTAAVAARRAFGAGRLSTGLALLDLARRPGARRLAALLVTASALLVTATLGWATGASTRADRAALDLGAHRVLTVGAESAAHLLTAVRAADPGGRHAMAVVVGSTGSSADAWPVVAVDSTRLVAVAGWPTGGGAGQGVEPGDLAAWLRPAAGAPVVAAGGALELDVTAPLADPPVRITVAALLVGPRGNRVTALLETPGPGRHTVRADTPGCAGHGCRLVGLELIGGSEGTDPVVLHRLGQLDPPAPLIDGKGFADLARWRQPLISRKPFLLASNAGDGLALRMDRVVQQGESVPGESSTQVRPGVPDPLRLEVVDAPLPLPVVINDARGEVRRAGGQPGELLGAGGIPLRRIATPAVLPRIGTRGLVVDLEYADRLLVGVDGVREVWLADGAPAGLVERLRAEGLEILRTDTLADATDRYAAQGGIAVLRLHLVVALAGLLLAAASVVLVAAIDRPVRTAELAALRVQGVPARAVVRSVTGGYALVTGVATALGVLAALVAHRLAGDRPIFDDGWELLTPTGPGWPAIALLAVALGGVLGGAVVLAARGGDR</sequence>
<keyword evidence="5 6" id="KW-0472">Membrane</keyword>
<feature type="transmembrane region" description="Helical" evidence="6">
    <location>
        <begin position="406"/>
        <end position="426"/>
    </location>
</feature>
<feature type="transmembrane region" description="Helical" evidence="6">
    <location>
        <begin position="988"/>
        <end position="1010"/>
    </location>
</feature>
<dbReference type="Proteomes" id="UP000635606">
    <property type="component" value="Unassembled WGS sequence"/>
</dbReference>
<comment type="caution">
    <text evidence="9">The sequence shown here is derived from an EMBL/GenBank/DDBJ whole genome shotgun (WGS) entry which is preliminary data.</text>
</comment>
<keyword evidence="2" id="KW-1003">Cell membrane</keyword>
<comment type="subcellular location">
    <subcellularLocation>
        <location evidence="1">Cell membrane</location>
        <topology evidence="1">Multi-pass membrane protein</topology>
    </subcellularLocation>
</comment>
<organism evidence="9 10">
    <name type="scientific">Virgisporangium ochraceum</name>
    <dbReference type="NCBI Taxonomy" id="65505"/>
    <lineage>
        <taxon>Bacteria</taxon>
        <taxon>Bacillati</taxon>
        <taxon>Actinomycetota</taxon>
        <taxon>Actinomycetes</taxon>
        <taxon>Micromonosporales</taxon>
        <taxon>Micromonosporaceae</taxon>
        <taxon>Virgisporangium</taxon>
    </lineage>
</organism>
<feature type="domain" description="ABC3 transporter permease C-terminal" evidence="8">
    <location>
        <begin position="273"/>
        <end position="382"/>
    </location>
</feature>
<evidence type="ECO:0000313" key="10">
    <source>
        <dbReference type="Proteomes" id="UP000635606"/>
    </source>
</evidence>
<feature type="transmembrane region" description="Helical" evidence="6">
    <location>
        <begin position="496"/>
        <end position="515"/>
    </location>
</feature>
<evidence type="ECO:0000256" key="4">
    <source>
        <dbReference type="ARBA" id="ARBA00022989"/>
    </source>
</evidence>
<evidence type="ECO:0000256" key="7">
    <source>
        <dbReference type="SAM" id="SignalP"/>
    </source>
</evidence>
<evidence type="ECO:0000256" key="5">
    <source>
        <dbReference type="ARBA" id="ARBA00023136"/>
    </source>
</evidence>
<feature type="transmembrane region" description="Helical" evidence="6">
    <location>
        <begin position="313"/>
        <end position="339"/>
    </location>
</feature>
<feature type="transmembrane region" description="Helical" evidence="6">
    <location>
        <begin position="265"/>
        <end position="289"/>
    </location>
</feature>
<dbReference type="RefSeq" id="WP_203925972.1">
    <property type="nucleotide sequence ID" value="NZ_BOPH01000012.1"/>
</dbReference>
<dbReference type="AlphaFoldDB" id="A0A8J3ZKG5"/>
<evidence type="ECO:0000313" key="9">
    <source>
        <dbReference type="EMBL" id="GIJ65974.1"/>
    </source>
</evidence>
<feature type="transmembrane region" description="Helical" evidence="6">
    <location>
        <begin position="946"/>
        <end position="968"/>
    </location>
</feature>
<keyword evidence="7" id="KW-0732">Signal</keyword>
<name>A0A8J3ZKG5_9ACTN</name>
<evidence type="ECO:0000259" key="8">
    <source>
        <dbReference type="Pfam" id="PF02687"/>
    </source>
</evidence>
<dbReference type="GO" id="GO:0005886">
    <property type="term" value="C:plasma membrane"/>
    <property type="evidence" value="ECO:0007669"/>
    <property type="project" value="UniProtKB-SubCell"/>
</dbReference>
<keyword evidence="10" id="KW-1185">Reference proteome</keyword>
<accession>A0A8J3ZKG5</accession>
<keyword evidence="4 6" id="KW-1133">Transmembrane helix</keyword>
<protein>
    <recommendedName>
        <fullName evidence="8">ABC3 transporter permease C-terminal domain-containing protein</fullName>
    </recommendedName>
</protein>
<reference evidence="9" key="1">
    <citation type="submission" date="2021-01" db="EMBL/GenBank/DDBJ databases">
        <title>Whole genome shotgun sequence of Virgisporangium ochraceum NBRC 16418.</title>
        <authorList>
            <person name="Komaki H."/>
            <person name="Tamura T."/>
        </authorList>
    </citation>
    <scope>NUCLEOTIDE SEQUENCE</scope>
    <source>
        <strain evidence="9">NBRC 16418</strain>
    </source>
</reference>
<evidence type="ECO:0000256" key="3">
    <source>
        <dbReference type="ARBA" id="ARBA00022692"/>
    </source>
</evidence>
<dbReference type="InterPro" id="IPR003838">
    <property type="entry name" value="ABC3_permease_C"/>
</dbReference>
<feature type="signal peptide" evidence="7">
    <location>
        <begin position="1"/>
        <end position="32"/>
    </location>
</feature>
<feature type="transmembrane region" description="Helical" evidence="6">
    <location>
        <begin position="894"/>
        <end position="916"/>
    </location>
</feature>
<feature type="chain" id="PRO_5035255155" description="ABC3 transporter permease C-terminal domain-containing protein" evidence="7">
    <location>
        <begin position="33"/>
        <end position="1015"/>
    </location>
</feature>
<gene>
    <name evidence="9" type="ORF">Voc01_008910</name>
</gene>
<evidence type="ECO:0000256" key="2">
    <source>
        <dbReference type="ARBA" id="ARBA00022475"/>
    </source>
</evidence>
<feature type="transmembrane region" description="Helical" evidence="6">
    <location>
        <begin position="438"/>
        <end position="462"/>
    </location>
</feature>
<evidence type="ECO:0000256" key="1">
    <source>
        <dbReference type="ARBA" id="ARBA00004651"/>
    </source>
</evidence>
<feature type="transmembrane region" description="Helical" evidence="6">
    <location>
        <begin position="362"/>
        <end position="385"/>
    </location>
</feature>
<dbReference type="Pfam" id="PF02687">
    <property type="entry name" value="FtsX"/>
    <property type="match status" value="1"/>
</dbReference>
<evidence type="ECO:0000256" key="6">
    <source>
        <dbReference type="SAM" id="Phobius"/>
    </source>
</evidence>